<evidence type="ECO:0000313" key="1">
    <source>
        <dbReference type="EMBL" id="MCW7555088.1"/>
    </source>
</evidence>
<protein>
    <submittedName>
        <fullName evidence="1">Uncharacterized protein</fullName>
    </submittedName>
</protein>
<dbReference type="EMBL" id="JAPFCC010000001">
    <property type="protein sequence ID" value="MCW7555088.1"/>
    <property type="molecule type" value="Genomic_DNA"/>
</dbReference>
<reference evidence="1 2" key="1">
    <citation type="submission" date="2022-10" db="EMBL/GenBank/DDBJ databases">
        <title>High-quality genome sequences of two octocoral-associated bacteria, Endozoicomonas euniceicola EF212 and Endozoicomonas gorgoniicola PS125.</title>
        <authorList>
            <person name="Chiou Y.-J."/>
            <person name="Chen Y.-H."/>
        </authorList>
    </citation>
    <scope>NUCLEOTIDE SEQUENCE [LARGE SCALE GENOMIC DNA]</scope>
    <source>
        <strain evidence="1 2">PS125</strain>
    </source>
</reference>
<organism evidence="1 2">
    <name type="scientific">Endozoicomonas gorgoniicola</name>
    <dbReference type="NCBI Taxonomy" id="1234144"/>
    <lineage>
        <taxon>Bacteria</taxon>
        <taxon>Pseudomonadati</taxon>
        <taxon>Pseudomonadota</taxon>
        <taxon>Gammaproteobacteria</taxon>
        <taxon>Oceanospirillales</taxon>
        <taxon>Endozoicomonadaceae</taxon>
        <taxon>Endozoicomonas</taxon>
    </lineage>
</organism>
<dbReference type="Proteomes" id="UP001209854">
    <property type="component" value="Unassembled WGS sequence"/>
</dbReference>
<dbReference type="RefSeq" id="WP_262564859.1">
    <property type="nucleotide sequence ID" value="NZ_JAPFCC010000001.1"/>
</dbReference>
<accession>A0ABT3N179</accession>
<sequence length="441" mass="51044">MAKLPFTKDFAFEIVEDYLLYTMDIIWCVTNYDHLKRTKELLLGHRDGSLLDSVFTYAETGIWNGSSPDEAFPIFLDLFEMQMPDYLGYGNHDRREELAPLIDMMTTRFYIDPFEGISLWGYDLEDFQTTDFYDPENEYLLISRKSLALLEGKTEETIRAAMYKDGDLRLKPVRRDLYSPVDIKRWQIATGSFQPSLYLREVELEPEFSLTSFDSLRGWLRSYGEEQQTGKTVKIHEVKRILPGSAQAGFEEFMNCSDEATSWFDLEAAEAMAECLQVSPRWLAENVFRLFDSHSRKQQIESLPSNESFKARLEKQKAGDIADEVPATHENIECLLDACQWLQLHPLQRKATAKISGYLSESGTTLLHEFNLRKQYVWVPKNDGEHLPLSKRFYPSSDVGVDGRYGRNSGIKKFDTLAYADLYRIQIESCGDLRMVLEQLK</sequence>
<gene>
    <name evidence="1" type="ORF">NX722_21175</name>
</gene>
<proteinExistence type="predicted"/>
<comment type="caution">
    <text evidence="1">The sequence shown here is derived from an EMBL/GenBank/DDBJ whole genome shotgun (WGS) entry which is preliminary data.</text>
</comment>
<name>A0ABT3N179_9GAMM</name>
<evidence type="ECO:0000313" key="2">
    <source>
        <dbReference type="Proteomes" id="UP001209854"/>
    </source>
</evidence>
<keyword evidence="2" id="KW-1185">Reference proteome</keyword>